<proteinExistence type="predicted"/>
<name>A0ACC0D3L8_9PEZI</name>
<evidence type="ECO:0000313" key="2">
    <source>
        <dbReference type="Proteomes" id="UP001497680"/>
    </source>
</evidence>
<protein>
    <submittedName>
        <fullName evidence="1">Uncharacterized protein</fullName>
    </submittedName>
</protein>
<dbReference type="Proteomes" id="UP001497680">
    <property type="component" value="Unassembled WGS sequence"/>
</dbReference>
<accession>A0ACC0D3L8</accession>
<keyword evidence="2" id="KW-1185">Reference proteome</keyword>
<comment type="caution">
    <text evidence="1">The sequence shown here is derived from an EMBL/GenBank/DDBJ whole genome shotgun (WGS) entry which is preliminary data.</text>
</comment>
<evidence type="ECO:0000313" key="1">
    <source>
        <dbReference type="EMBL" id="KAI6087224.1"/>
    </source>
</evidence>
<sequence length="88" mass="10090">MVLRDSRYVGQRVRTKESPGRPLGETLYAVSASTISSGQLKTFLDRKYPGQYSVQLKRDEFTISIKDEGKSLNIDDHNDPGMRWKELK</sequence>
<organism evidence="1 2">
    <name type="scientific">Hypoxylon rubiginosum</name>
    <dbReference type="NCBI Taxonomy" id="110542"/>
    <lineage>
        <taxon>Eukaryota</taxon>
        <taxon>Fungi</taxon>
        <taxon>Dikarya</taxon>
        <taxon>Ascomycota</taxon>
        <taxon>Pezizomycotina</taxon>
        <taxon>Sordariomycetes</taxon>
        <taxon>Xylariomycetidae</taxon>
        <taxon>Xylariales</taxon>
        <taxon>Hypoxylaceae</taxon>
        <taxon>Hypoxylon</taxon>
    </lineage>
</organism>
<dbReference type="EMBL" id="MU394309">
    <property type="protein sequence ID" value="KAI6087224.1"/>
    <property type="molecule type" value="Genomic_DNA"/>
</dbReference>
<gene>
    <name evidence="1" type="ORF">F4821DRAFT_115967</name>
</gene>
<reference evidence="1 2" key="1">
    <citation type="journal article" date="2022" name="New Phytol.">
        <title>Ecological generalism drives hyperdiversity of secondary metabolite gene clusters in xylarialean endophytes.</title>
        <authorList>
            <person name="Franco M.E.E."/>
            <person name="Wisecaver J.H."/>
            <person name="Arnold A.E."/>
            <person name="Ju Y.M."/>
            <person name="Slot J.C."/>
            <person name="Ahrendt S."/>
            <person name="Moore L.P."/>
            <person name="Eastman K.E."/>
            <person name="Scott K."/>
            <person name="Konkel Z."/>
            <person name="Mondo S.J."/>
            <person name="Kuo A."/>
            <person name="Hayes R.D."/>
            <person name="Haridas S."/>
            <person name="Andreopoulos B."/>
            <person name="Riley R."/>
            <person name="LaButti K."/>
            <person name="Pangilinan J."/>
            <person name="Lipzen A."/>
            <person name="Amirebrahimi M."/>
            <person name="Yan J."/>
            <person name="Adam C."/>
            <person name="Keymanesh K."/>
            <person name="Ng V."/>
            <person name="Louie K."/>
            <person name="Northen T."/>
            <person name="Drula E."/>
            <person name="Henrissat B."/>
            <person name="Hsieh H.M."/>
            <person name="Youens-Clark K."/>
            <person name="Lutzoni F."/>
            <person name="Miadlikowska J."/>
            <person name="Eastwood D.C."/>
            <person name="Hamelin R.C."/>
            <person name="Grigoriev I.V."/>
            <person name="U'Ren J.M."/>
        </authorList>
    </citation>
    <scope>NUCLEOTIDE SEQUENCE [LARGE SCALE GENOMIC DNA]</scope>
    <source>
        <strain evidence="1 2">ER1909</strain>
    </source>
</reference>